<reference evidence="1 2" key="1">
    <citation type="submission" date="2019-06" db="EMBL/GenBank/DDBJ databases">
        <title>Sequencing the genomes of 1000 actinobacteria strains.</title>
        <authorList>
            <person name="Klenk H.-P."/>
        </authorList>
    </citation>
    <scope>NUCLEOTIDE SEQUENCE [LARGE SCALE GENOMIC DNA]</scope>
    <source>
        <strain evidence="1 2">DSM 44826</strain>
    </source>
</reference>
<dbReference type="Proteomes" id="UP000317940">
    <property type="component" value="Unassembled WGS sequence"/>
</dbReference>
<evidence type="ECO:0000313" key="1">
    <source>
        <dbReference type="EMBL" id="TWF82878.1"/>
    </source>
</evidence>
<accession>A0A561T6Z7</accession>
<keyword evidence="2" id="KW-1185">Reference proteome</keyword>
<sequence>MGADIHGFVECRATYGTLDGDDARWHAAIDLDLLYGGRSYDAFGCLFGVRNQAGFRPLAGDRGLPAEVSPRIRQAFEEWGPDGHSPSWISWAELTTVDWDEPAETVDERVHEYARTPDRGWVRTGKSSRSRRQGRPEGAEWIEDGKLLRVARLVRRDAVPEDGEWAPVWKAMSALADVHGGENVRLVVWFDN</sequence>
<dbReference type="OrthoDB" id="3464282at2"/>
<organism evidence="1 2">
    <name type="scientific">Kitasatospora viridis</name>
    <dbReference type="NCBI Taxonomy" id="281105"/>
    <lineage>
        <taxon>Bacteria</taxon>
        <taxon>Bacillati</taxon>
        <taxon>Actinomycetota</taxon>
        <taxon>Actinomycetes</taxon>
        <taxon>Kitasatosporales</taxon>
        <taxon>Streptomycetaceae</taxon>
        <taxon>Kitasatospora</taxon>
    </lineage>
</organism>
<dbReference type="RefSeq" id="WP_145910143.1">
    <property type="nucleotide sequence ID" value="NZ_BAAAMZ010000009.1"/>
</dbReference>
<proteinExistence type="predicted"/>
<dbReference type="AlphaFoldDB" id="A0A561T6Z7"/>
<protein>
    <submittedName>
        <fullName evidence="1">Uncharacterized protein</fullName>
    </submittedName>
</protein>
<gene>
    <name evidence="1" type="ORF">FHX73_14360</name>
</gene>
<dbReference type="EMBL" id="VIWT01000004">
    <property type="protein sequence ID" value="TWF82878.1"/>
    <property type="molecule type" value="Genomic_DNA"/>
</dbReference>
<name>A0A561T6Z7_9ACTN</name>
<evidence type="ECO:0000313" key="2">
    <source>
        <dbReference type="Proteomes" id="UP000317940"/>
    </source>
</evidence>
<comment type="caution">
    <text evidence="1">The sequence shown here is derived from an EMBL/GenBank/DDBJ whole genome shotgun (WGS) entry which is preliminary data.</text>
</comment>